<evidence type="ECO:0000256" key="4">
    <source>
        <dbReference type="ARBA" id="ARBA00023136"/>
    </source>
</evidence>
<feature type="transmembrane region" description="Helical" evidence="6">
    <location>
        <begin position="346"/>
        <end position="369"/>
    </location>
</feature>
<feature type="transmembrane region" description="Helical" evidence="6">
    <location>
        <begin position="320"/>
        <end position="339"/>
    </location>
</feature>
<feature type="compositionally biased region" description="Polar residues" evidence="5">
    <location>
        <begin position="470"/>
        <end position="480"/>
    </location>
</feature>
<evidence type="ECO:0000313" key="8">
    <source>
        <dbReference type="Proteomes" id="UP001527925"/>
    </source>
</evidence>
<feature type="region of interest" description="Disordered" evidence="5">
    <location>
        <begin position="1"/>
        <end position="21"/>
    </location>
</feature>
<sequence>MHGAVLSQDGSSQPTGQEIIEAHHKQHVVAKPARVYLAYETPSADSSLLEAYGGVSGRSSLRPEYRKFDDEYRSRQHRNAQSDTSQSMDDPHEHDGDHGDHALQTYVLGNGAASQESSGSHARPIEHHFQRLQPPLPLHDRNPAHYYPAVIYGGHDMRPAASAAEAQQASIVIEEADYSSKSQWLYPAASSRDAGGKRVTLTSVEEYKEYLSMTLSSVTDDNQRAPACGIFGWALCGTGKKAAPPRIPANYWRASATSSLFHTFEQRMRESRYAKVAIVAGILILVIPALTLLSFLVLVWTGEAPYASVFKAVNQTVLQIATVTAAYITAHGIFGLWSVSRGSKRMMVWFAVLLVPTLAGQIALGYTSYKWINQPHFERRLTEQYQLMYTDETRQTIQTTVSLVVTCANFSSLTTLTVAQFNCCGLWSSFDYPVVDGVHCLQNLSPSQFNDTTGASGATGAAMVAGDAGSQATSSGISSTEPDRTSDDGADQQATSEQTEQEDLVRSKHRRGRTLNDSPGEATHLELDGRGTLGRYQQQESPAQQLPSASVGGCWVGLSSFARSFLQAFYTMAFVHLAVTIVVFVLSVLSINRIE</sequence>
<accession>A0ABR4N6Z5</accession>
<feature type="compositionally biased region" description="Basic and acidic residues" evidence="5">
    <location>
        <begin position="89"/>
        <end position="101"/>
    </location>
</feature>
<feature type="region of interest" description="Disordered" evidence="5">
    <location>
        <begin position="66"/>
        <end position="102"/>
    </location>
</feature>
<organism evidence="7 8">
    <name type="scientific">Polyrhizophydium stewartii</name>
    <dbReference type="NCBI Taxonomy" id="2732419"/>
    <lineage>
        <taxon>Eukaryota</taxon>
        <taxon>Fungi</taxon>
        <taxon>Fungi incertae sedis</taxon>
        <taxon>Chytridiomycota</taxon>
        <taxon>Chytridiomycota incertae sedis</taxon>
        <taxon>Chytridiomycetes</taxon>
        <taxon>Rhizophydiales</taxon>
        <taxon>Rhizophydiales incertae sedis</taxon>
        <taxon>Polyrhizophydium</taxon>
    </lineage>
</organism>
<evidence type="ECO:0000256" key="2">
    <source>
        <dbReference type="ARBA" id="ARBA00022692"/>
    </source>
</evidence>
<proteinExistence type="predicted"/>
<feature type="transmembrane region" description="Helical" evidence="6">
    <location>
        <begin position="276"/>
        <end position="300"/>
    </location>
</feature>
<keyword evidence="3 6" id="KW-1133">Transmembrane helix</keyword>
<keyword evidence="4 6" id="KW-0472">Membrane</keyword>
<keyword evidence="2 6" id="KW-0812">Transmembrane</keyword>
<dbReference type="EMBL" id="JADGIZ020000025">
    <property type="protein sequence ID" value="KAL2915308.1"/>
    <property type="molecule type" value="Genomic_DNA"/>
</dbReference>
<evidence type="ECO:0000256" key="6">
    <source>
        <dbReference type="SAM" id="Phobius"/>
    </source>
</evidence>
<feature type="compositionally biased region" description="Polar residues" evidence="5">
    <location>
        <begin position="79"/>
        <end position="88"/>
    </location>
</feature>
<reference evidence="7 8" key="1">
    <citation type="submission" date="2023-09" db="EMBL/GenBank/DDBJ databases">
        <title>Pangenome analysis of Batrachochytrium dendrobatidis and related Chytrids.</title>
        <authorList>
            <person name="Yacoub M.N."/>
            <person name="Stajich J.E."/>
            <person name="James T.Y."/>
        </authorList>
    </citation>
    <scope>NUCLEOTIDE SEQUENCE [LARGE SCALE GENOMIC DNA]</scope>
    <source>
        <strain evidence="7 8">JEL0888</strain>
    </source>
</reference>
<evidence type="ECO:0000256" key="3">
    <source>
        <dbReference type="ARBA" id="ARBA00022989"/>
    </source>
</evidence>
<dbReference type="Proteomes" id="UP001527925">
    <property type="component" value="Unassembled WGS sequence"/>
</dbReference>
<comment type="subcellular location">
    <subcellularLocation>
        <location evidence="1">Membrane</location>
        <topology evidence="1">Multi-pass membrane protein</topology>
    </subcellularLocation>
</comment>
<keyword evidence="8" id="KW-1185">Reference proteome</keyword>
<comment type="caution">
    <text evidence="7">The sequence shown here is derived from an EMBL/GenBank/DDBJ whole genome shotgun (WGS) entry which is preliminary data.</text>
</comment>
<evidence type="ECO:0000256" key="5">
    <source>
        <dbReference type="SAM" id="MobiDB-lite"/>
    </source>
</evidence>
<gene>
    <name evidence="7" type="ORF">HK105_205173</name>
</gene>
<feature type="region of interest" description="Disordered" evidence="5">
    <location>
        <begin position="465"/>
        <end position="526"/>
    </location>
</feature>
<dbReference type="InterPro" id="IPR018499">
    <property type="entry name" value="Tetraspanin/Peripherin"/>
</dbReference>
<evidence type="ECO:0000256" key="1">
    <source>
        <dbReference type="ARBA" id="ARBA00004141"/>
    </source>
</evidence>
<protein>
    <submittedName>
        <fullName evidence="7">Uncharacterized protein</fullName>
    </submittedName>
</protein>
<dbReference type="Pfam" id="PF00335">
    <property type="entry name" value="Tetraspanin"/>
    <property type="match status" value="1"/>
</dbReference>
<feature type="transmembrane region" description="Helical" evidence="6">
    <location>
        <begin position="568"/>
        <end position="591"/>
    </location>
</feature>
<evidence type="ECO:0000313" key="7">
    <source>
        <dbReference type="EMBL" id="KAL2915308.1"/>
    </source>
</evidence>
<name>A0ABR4N6Z5_9FUNG</name>